<protein>
    <submittedName>
        <fullName evidence="3">Uncharacterized protein</fullName>
    </submittedName>
</protein>
<feature type="compositionally biased region" description="Basic and acidic residues" evidence="1">
    <location>
        <begin position="28"/>
        <end position="39"/>
    </location>
</feature>
<accession>A0A6J5PCZ7</accession>
<dbReference type="EMBL" id="LR796845">
    <property type="protein sequence ID" value="CAB4169333.1"/>
    <property type="molecule type" value="Genomic_DNA"/>
</dbReference>
<dbReference type="EMBL" id="LR796438">
    <property type="protein sequence ID" value="CAB4144900.1"/>
    <property type="molecule type" value="Genomic_DNA"/>
</dbReference>
<evidence type="ECO:0000256" key="1">
    <source>
        <dbReference type="SAM" id="MobiDB-lite"/>
    </source>
</evidence>
<evidence type="ECO:0000313" key="4">
    <source>
        <dbReference type="EMBL" id="CAB4195425.1"/>
    </source>
</evidence>
<gene>
    <name evidence="4" type="ORF">UFOVP1296_12</name>
    <name evidence="2" type="ORF">UFOVP471_82</name>
    <name evidence="3" type="ORF">UFOVP890_12</name>
</gene>
<evidence type="ECO:0000313" key="3">
    <source>
        <dbReference type="EMBL" id="CAB4169333.1"/>
    </source>
</evidence>
<name>A0A6J5PCZ7_9CAUD</name>
<reference evidence="3" key="1">
    <citation type="submission" date="2020-05" db="EMBL/GenBank/DDBJ databases">
        <authorList>
            <person name="Chiriac C."/>
            <person name="Salcher M."/>
            <person name="Ghai R."/>
            <person name="Kavagutti S V."/>
        </authorList>
    </citation>
    <scope>NUCLEOTIDE SEQUENCE</scope>
</reference>
<dbReference type="EMBL" id="LR797240">
    <property type="protein sequence ID" value="CAB4195425.1"/>
    <property type="molecule type" value="Genomic_DNA"/>
</dbReference>
<evidence type="ECO:0000313" key="2">
    <source>
        <dbReference type="EMBL" id="CAB4144900.1"/>
    </source>
</evidence>
<organism evidence="3">
    <name type="scientific">uncultured Caudovirales phage</name>
    <dbReference type="NCBI Taxonomy" id="2100421"/>
    <lineage>
        <taxon>Viruses</taxon>
        <taxon>Duplodnaviria</taxon>
        <taxon>Heunggongvirae</taxon>
        <taxon>Uroviricota</taxon>
        <taxon>Caudoviricetes</taxon>
        <taxon>Peduoviridae</taxon>
        <taxon>Maltschvirus</taxon>
        <taxon>Maltschvirus maltsch</taxon>
    </lineage>
</organism>
<sequence>MKKNNYGYSSLAGIKFFDEDGNEMDAVDAMHQDDSKPTEEPDSTDL</sequence>
<proteinExistence type="predicted"/>
<feature type="region of interest" description="Disordered" evidence="1">
    <location>
        <begin position="24"/>
        <end position="46"/>
    </location>
</feature>